<reference evidence="2 3" key="1">
    <citation type="submission" date="2015-03" db="EMBL/GenBank/DDBJ databases">
        <title>Genome assembly of Sandaracinus amylolyticus DSM 53668.</title>
        <authorList>
            <person name="Sharma G."/>
            <person name="Subramanian S."/>
        </authorList>
    </citation>
    <scope>NUCLEOTIDE SEQUENCE [LARGE SCALE GENOMIC DNA]</scope>
    <source>
        <strain evidence="2 3">DSM 53668</strain>
    </source>
</reference>
<dbReference type="RefSeq" id="WP_053237500.1">
    <property type="nucleotide sequence ID" value="NZ_CP011125.1"/>
</dbReference>
<dbReference type="Proteomes" id="UP000034883">
    <property type="component" value="Chromosome"/>
</dbReference>
<evidence type="ECO:0000313" key="3">
    <source>
        <dbReference type="Proteomes" id="UP000034883"/>
    </source>
</evidence>
<gene>
    <name evidence="2" type="ORF">DB32_007692</name>
</gene>
<sequence length="90" mass="10099">MYRHATKLLVAFGLAAFAIGCDIDQTREGRLPEVEVREGDMPAYDVDTAEIETGTRTDTVEVPDIDVQTREERVEMPTVDIQMPDEGEQD</sequence>
<proteinExistence type="predicted"/>
<dbReference type="OrthoDB" id="461507at2"/>
<dbReference type="AlphaFoldDB" id="A0A0F6W906"/>
<feature type="region of interest" description="Disordered" evidence="1">
    <location>
        <begin position="66"/>
        <end position="90"/>
    </location>
</feature>
<organism evidence="2 3">
    <name type="scientific">Sandaracinus amylolyticus</name>
    <dbReference type="NCBI Taxonomy" id="927083"/>
    <lineage>
        <taxon>Bacteria</taxon>
        <taxon>Pseudomonadati</taxon>
        <taxon>Myxococcota</taxon>
        <taxon>Polyangia</taxon>
        <taxon>Polyangiales</taxon>
        <taxon>Sandaracinaceae</taxon>
        <taxon>Sandaracinus</taxon>
    </lineage>
</organism>
<protein>
    <submittedName>
        <fullName evidence="2">Uncharacterized protein</fullName>
    </submittedName>
</protein>
<evidence type="ECO:0000313" key="2">
    <source>
        <dbReference type="EMBL" id="AKF10543.1"/>
    </source>
</evidence>
<dbReference type="STRING" id="927083.DB32_007692"/>
<name>A0A0F6W906_9BACT</name>
<dbReference type="PROSITE" id="PS51257">
    <property type="entry name" value="PROKAR_LIPOPROTEIN"/>
    <property type="match status" value="1"/>
</dbReference>
<dbReference type="EMBL" id="CP011125">
    <property type="protein sequence ID" value="AKF10543.1"/>
    <property type="molecule type" value="Genomic_DNA"/>
</dbReference>
<keyword evidence="3" id="KW-1185">Reference proteome</keyword>
<dbReference type="KEGG" id="samy:DB32_007692"/>
<evidence type="ECO:0000256" key="1">
    <source>
        <dbReference type="SAM" id="MobiDB-lite"/>
    </source>
</evidence>
<accession>A0A0F6W906</accession>